<dbReference type="STRING" id="2754.EH55_12970"/>
<dbReference type="OrthoDB" id="8480914at2"/>
<gene>
    <name evidence="1" type="ORF">EH55_12970</name>
</gene>
<dbReference type="EMBL" id="JMKI01000006">
    <property type="protein sequence ID" value="KEJ93208.1"/>
    <property type="molecule type" value="Genomic_DNA"/>
</dbReference>
<evidence type="ECO:0000313" key="1">
    <source>
        <dbReference type="EMBL" id="KEJ93208.1"/>
    </source>
</evidence>
<accession>A0A073IS89</accession>
<reference evidence="1 2" key="1">
    <citation type="submission" date="2014-04" db="EMBL/GenBank/DDBJ databases">
        <title>Draft Genome Sequence of Synergistes jonesii.</title>
        <authorList>
            <person name="Coil D.A."/>
            <person name="Eisen J.A."/>
            <person name="Holland-Moritz H.E."/>
        </authorList>
    </citation>
    <scope>NUCLEOTIDE SEQUENCE [LARGE SCALE GENOMIC DNA]</scope>
    <source>
        <strain evidence="1 2">78-1</strain>
    </source>
</reference>
<proteinExistence type="predicted"/>
<keyword evidence="2" id="KW-1185">Reference proteome</keyword>
<dbReference type="Proteomes" id="UP000027665">
    <property type="component" value="Unassembled WGS sequence"/>
</dbReference>
<dbReference type="AlphaFoldDB" id="A0A073IS89"/>
<dbReference type="NCBIfam" id="TIGR01725">
    <property type="entry name" value="phge_HK97_gp10"/>
    <property type="match status" value="1"/>
</dbReference>
<organism evidence="1 2">
    <name type="scientific">Synergistes jonesii</name>
    <dbReference type="NCBI Taxonomy" id="2754"/>
    <lineage>
        <taxon>Bacteria</taxon>
        <taxon>Thermotogati</taxon>
        <taxon>Synergistota</taxon>
        <taxon>Synergistia</taxon>
        <taxon>Synergistales</taxon>
        <taxon>Synergistaceae</taxon>
        <taxon>Synergistes</taxon>
    </lineage>
</organism>
<evidence type="ECO:0008006" key="3">
    <source>
        <dbReference type="Google" id="ProtNLM"/>
    </source>
</evidence>
<dbReference type="Pfam" id="PF04883">
    <property type="entry name" value="HK97-gp10_like"/>
    <property type="match status" value="1"/>
</dbReference>
<sequence>MLKTIAIDGEREALDELRKAAAGKFRKAVESAIDDSVGIIAEEARRLVPVRTGRLKRSIKTKRRKNSLTADIYCDYPQPQDPKKIRKGKKEYYAFSVEFGSRRRNIKAQPFLFPAVGNTQKEVDERMMKVLEEAMP</sequence>
<dbReference type="InterPro" id="IPR010064">
    <property type="entry name" value="HK97-gp10_tail"/>
</dbReference>
<evidence type="ECO:0000313" key="2">
    <source>
        <dbReference type="Proteomes" id="UP000027665"/>
    </source>
</evidence>
<protein>
    <recommendedName>
        <fullName evidence="3">HK97 gp10 family phage protein</fullName>
    </recommendedName>
</protein>
<dbReference type="GeneID" id="90982862"/>
<name>A0A073IS89_9BACT</name>
<dbReference type="RefSeq" id="WP_037974552.1">
    <property type="nucleotide sequence ID" value="NZ_JMKI01000006.1"/>
</dbReference>
<comment type="caution">
    <text evidence="1">The sequence shown here is derived from an EMBL/GenBank/DDBJ whole genome shotgun (WGS) entry which is preliminary data.</text>
</comment>